<evidence type="ECO:0000256" key="1">
    <source>
        <dbReference type="ARBA" id="ARBA00093462"/>
    </source>
</evidence>
<evidence type="ECO:0000313" key="4">
    <source>
        <dbReference type="Proteomes" id="UP001236559"/>
    </source>
</evidence>
<comment type="caution">
    <text evidence="3">The sequence shown here is derived from an EMBL/GenBank/DDBJ whole genome shotgun (WGS) entry which is preliminary data.</text>
</comment>
<dbReference type="InterPro" id="IPR053162">
    <property type="entry name" value="DnaD"/>
</dbReference>
<dbReference type="InterPro" id="IPR034829">
    <property type="entry name" value="DnaD-like_sf"/>
</dbReference>
<sequence>MGIFLNKCQLDLGSTSIENIFINDFMPSADGSFVKVYIMGLKLLKEGQGGAVKASDMADLLGILENDVYRAWDYWEKQNLIKIKRENDEMDIYYVNLKELYIKNVWNTENKSRENFSQIVENPQVANFLSRIEFLLRKSISPMQKQDIYNWIGVYNMPMSLIEEAFFFVTEIKNIYNVKYVEKVVRDWSEKSIRTPEKLEENFKEHEKKYYNYNFVMKSIGLTKKTFNQFDFDLINSWYSEFSEDIIEEALSKTVNIQSPNLGYVNGVLENWKKSGYTSLDQIRLNDTKDKKVKKVGPNFKNLNKKTDSYTGKELEDIAKKKVEKLLDSMDKGE</sequence>
<evidence type="ECO:0000313" key="3">
    <source>
        <dbReference type="EMBL" id="MDQ0275149.1"/>
    </source>
</evidence>
<organism evidence="3 4">
    <name type="scientific">Peptoniphilus koenoeneniae</name>
    <dbReference type="NCBI Taxonomy" id="507751"/>
    <lineage>
        <taxon>Bacteria</taxon>
        <taxon>Bacillati</taxon>
        <taxon>Bacillota</taxon>
        <taxon>Tissierellia</taxon>
        <taxon>Tissierellales</taxon>
        <taxon>Peptoniphilaceae</taxon>
        <taxon>Peptoniphilus</taxon>
    </lineage>
</organism>
<evidence type="ECO:0000259" key="2">
    <source>
        <dbReference type="Pfam" id="PF07261"/>
    </source>
</evidence>
<dbReference type="PIRSF" id="PIRSF033722">
    <property type="entry name" value="DnaD_CA_C3587_prd"/>
    <property type="match status" value="1"/>
</dbReference>
<dbReference type="RefSeq" id="WP_307495166.1">
    <property type="nucleotide sequence ID" value="NZ_JAUSTN010000005.1"/>
</dbReference>
<dbReference type="SUPFAM" id="SSF158499">
    <property type="entry name" value="DnaD domain-like"/>
    <property type="match status" value="2"/>
</dbReference>
<keyword evidence="4" id="KW-1185">Reference proteome</keyword>
<dbReference type="NCBIfam" id="TIGR01446">
    <property type="entry name" value="DnaD_dom"/>
    <property type="match status" value="2"/>
</dbReference>
<dbReference type="Gene3D" id="1.10.10.630">
    <property type="entry name" value="DnaD domain-like"/>
    <property type="match status" value="2"/>
</dbReference>
<protein>
    <submittedName>
        <fullName evidence="3">DnaD/phage-associated family protein</fullName>
    </submittedName>
</protein>
<feature type="domain" description="DnaB/C C-terminal" evidence="2">
    <location>
        <begin position="135"/>
        <end position="201"/>
    </location>
</feature>
<accession>A0ABU0AWD7</accession>
<reference evidence="3 4" key="1">
    <citation type="submission" date="2023-07" db="EMBL/GenBank/DDBJ databases">
        <title>Genomic Encyclopedia of Type Strains, Phase IV (KMG-IV): sequencing the most valuable type-strain genomes for metagenomic binning, comparative biology and taxonomic classification.</title>
        <authorList>
            <person name="Goeker M."/>
        </authorList>
    </citation>
    <scope>NUCLEOTIDE SEQUENCE [LARGE SCALE GENOMIC DNA]</scope>
    <source>
        <strain evidence="3 4">DSM 22616</strain>
    </source>
</reference>
<comment type="similarity">
    <text evidence="1">Belongs to the DnaB/DnaD family.</text>
</comment>
<dbReference type="Pfam" id="PF07261">
    <property type="entry name" value="DnaB_2"/>
    <property type="match status" value="2"/>
</dbReference>
<feature type="domain" description="DnaB/C C-terminal" evidence="2">
    <location>
        <begin position="227"/>
        <end position="284"/>
    </location>
</feature>
<dbReference type="InterPro" id="IPR006343">
    <property type="entry name" value="DnaB/C_C"/>
</dbReference>
<dbReference type="Proteomes" id="UP001236559">
    <property type="component" value="Unassembled WGS sequence"/>
</dbReference>
<name>A0ABU0AWD7_9FIRM</name>
<dbReference type="EMBL" id="JAUSTN010000005">
    <property type="protein sequence ID" value="MDQ0275149.1"/>
    <property type="molecule type" value="Genomic_DNA"/>
</dbReference>
<gene>
    <name evidence="3" type="ORF">J2S72_001173</name>
</gene>
<dbReference type="InterPro" id="IPR017019">
    <property type="entry name" value="DNA_replication_prd_bac"/>
</dbReference>
<proteinExistence type="inferred from homology"/>
<dbReference type="PANTHER" id="PTHR37293">
    <property type="entry name" value="PHAGE REPLICATION PROTEIN-RELATED"/>
    <property type="match status" value="1"/>
</dbReference>
<dbReference type="PANTHER" id="PTHR37293:SF5">
    <property type="entry name" value="DNA REPLICATION PROTEIN"/>
    <property type="match status" value="1"/>
</dbReference>